<gene>
    <name evidence="1" type="ORF">BKG73_12440</name>
</gene>
<protein>
    <submittedName>
        <fullName evidence="1">Uncharacterized protein</fullName>
    </submittedName>
</protein>
<sequence length="60" mass="5985">MSPDSCRVCAQAASGGGITGGGGSLGPRSLITMVPAKMSPRRLPLADTRLVITAGAPMNM</sequence>
<reference evidence="1 2" key="1">
    <citation type="submission" date="2016-10" db="EMBL/GenBank/DDBJ databases">
        <title>Evaluation of Human, Animal and Environmental Mycobacterium chelonae Isolates by Core Genome Phylogenomic Analysis, Targeted Gene Comparison, and Anti-microbial Susceptibility Patterns: A Tale of Mistaken Identities.</title>
        <authorList>
            <person name="Fogelson S.B."/>
            <person name="Camus A.C."/>
            <person name="Lorenz W."/>
            <person name="Vasireddy R."/>
            <person name="Vasireddy S."/>
            <person name="Smith T."/>
            <person name="Brown-Elliott B.A."/>
            <person name="Wallace R.J.Jr."/>
            <person name="Hasan N.A."/>
            <person name="Reischl U."/>
            <person name="Sanchez S."/>
        </authorList>
    </citation>
    <scope>NUCLEOTIDE SEQUENCE [LARGE SCALE GENOMIC DNA]</scope>
    <source>
        <strain evidence="1 2">8528</strain>
    </source>
</reference>
<name>A0ABX3C0A0_9MYCO</name>
<dbReference type="Proteomes" id="UP000179621">
    <property type="component" value="Unassembled WGS sequence"/>
</dbReference>
<dbReference type="EMBL" id="MLIH01000012">
    <property type="protein sequence ID" value="OHU09925.1"/>
    <property type="molecule type" value="Genomic_DNA"/>
</dbReference>
<evidence type="ECO:0000313" key="1">
    <source>
        <dbReference type="EMBL" id="OHU09925.1"/>
    </source>
</evidence>
<accession>A0ABX3C0A0</accession>
<evidence type="ECO:0000313" key="2">
    <source>
        <dbReference type="Proteomes" id="UP000179621"/>
    </source>
</evidence>
<comment type="caution">
    <text evidence="1">The sequence shown here is derived from an EMBL/GenBank/DDBJ whole genome shotgun (WGS) entry which is preliminary data.</text>
</comment>
<proteinExistence type="predicted"/>
<keyword evidence="2" id="KW-1185">Reference proteome</keyword>
<organism evidence="1 2">
    <name type="scientific">Mycobacteroides saopaulense</name>
    <dbReference type="NCBI Taxonomy" id="1578165"/>
    <lineage>
        <taxon>Bacteria</taxon>
        <taxon>Bacillati</taxon>
        <taxon>Actinomycetota</taxon>
        <taxon>Actinomycetes</taxon>
        <taxon>Mycobacteriales</taxon>
        <taxon>Mycobacteriaceae</taxon>
        <taxon>Mycobacteroides</taxon>
    </lineage>
</organism>